<dbReference type="AlphaFoldDB" id="E1K1N0"/>
<feature type="domain" description="Lipid/polyisoprenoid-binding YceI-like" evidence="2">
    <location>
        <begin position="37"/>
        <end position="205"/>
    </location>
</feature>
<keyword evidence="4" id="KW-1185">Reference proteome</keyword>
<dbReference type="OrthoDB" id="9811006at2"/>
<evidence type="ECO:0000313" key="4">
    <source>
        <dbReference type="Proteomes" id="UP000006250"/>
    </source>
</evidence>
<reference evidence="3 4" key="1">
    <citation type="submission" date="2010-08" db="EMBL/GenBank/DDBJ databases">
        <title>The draft genome of Desulfovibrio fructosovorans JJ.</title>
        <authorList>
            <consortium name="US DOE Joint Genome Institute (JGI-PGF)"/>
            <person name="Lucas S."/>
            <person name="Copeland A."/>
            <person name="Lapidus A."/>
            <person name="Cheng J.-F."/>
            <person name="Bruce D."/>
            <person name="Goodwin L."/>
            <person name="Pitluck S."/>
            <person name="Land M.L."/>
            <person name="Hauser L."/>
            <person name="Chang Y.-J."/>
            <person name="Jeffries C."/>
            <person name="Wall J.D."/>
            <person name="Stahl D.A."/>
            <person name="Arkin A.P."/>
            <person name="Dehal P."/>
            <person name="Stolyar S.M."/>
            <person name="Hazen T.C."/>
            <person name="Woyke T.J."/>
        </authorList>
    </citation>
    <scope>NUCLEOTIDE SEQUENCE [LARGE SCALE GENOMIC DNA]</scope>
    <source>
        <strain evidence="3 4">JJ</strain>
    </source>
</reference>
<dbReference type="STRING" id="596151.DesfrDRAFT_3780"/>
<name>E1K1N0_SOLFR</name>
<organism evidence="3 4">
    <name type="scientific">Solidesulfovibrio fructosivorans JJ]</name>
    <dbReference type="NCBI Taxonomy" id="596151"/>
    <lineage>
        <taxon>Bacteria</taxon>
        <taxon>Pseudomonadati</taxon>
        <taxon>Thermodesulfobacteriota</taxon>
        <taxon>Desulfovibrionia</taxon>
        <taxon>Desulfovibrionales</taxon>
        <taxon>Desulfovibrionaceae</taxon>
        <taxon>Solidesulfovibrio</taxon>
    </lineage>
</organism>
<dbReference type="SMART" id="SM00867">
    <property type="entry name" value="YceI"/>
    <property type="match status" value="1"/>
</dbReference>
<dbReference type="SUPFAM" id="SSF101874">
    <property type="entry name" value="YceI-like"/>
    <property type="match status" value="1"/>
</dbReference>
<gene>
    <name evidence="3" type="ORF">DesfrDRAFT_3780</name>
</gene>
<feature type="chain" id="PRO_5003148385" evidence="1">
    <location>
        <begin position="24"/>
        <end position="217"/>
    </location>
</feature>
<dbReference type="PANTHER" id="PTHR34406:SF1">
    <property type="entry name" value="PROTEIN YCEI"/>
    <property type="match status" value="1"/>
</dbReference>
<dbReference type="Proteomes" id="UP000006250">
    <property type="component" value="Unassembled WGS sequence"/>
</dbReference>
<accession>E1K1N0</accession>
<feature type="signal peptide" evidence="1">
    <location>
        <begin position="1"/>
        <end position="23"/>
    </location>
</feature>
<dbReference type="InterPro" id="IPR036761">
    <property type="entry name" value="TTHA0802/YceI-like_sf"/>
</dbReference>
<dbReference type="EMBL" id="AECZ01000042">
    <property type="protein sequence ID" value="EFL49468.1"/>
    <property type="molecule type" value="Genomic_DNA"/>
</dbReference>
<dbReference type="eggNOG" id="COG2353">
    <property type="taxonomic scope" value="Bacteria"/>
</dbReference>
<evidence type="ECO:0000256" key="1">
    <source>
        <dbReference type="SAM" id="SignalP"/>
    </source>
</evidence>
<dbReference type="Gene3D" id="2.40.128.110">
    <property type="entry name" value="Lipid/polyisoprenoid-binding, YceI-like"/>
    <property type="match status" value="1"/>
</dbReference>
<comment type="caution">
    <text evidence="3">The sequence shown here is derived from an EMBL/GenBank/DDBJ whole genome shotgun (WGS) entry which is preliminary data.</text>
</comment>
<dbReference type="InterPro" id="IPR007372">
    <property type="entry name" value="Lipid/polyisoprenoid-bd_YceI"/>
</dbReference>
<dbReference type="RefSeq" id="WP_005996546.1">
    <property type="nucleotide sequence ID" value="NZ_AECZ01000042.1"/>
</dbReference>
<sequence length="217" mass="22970" precursor="true">MKTIPGLLWALAALLLAAGPAMAQSESPKPYAPVIDGKTLDPPHTSVTFTIRHIVAPVAGRFDQKAGTIDIPAQNPAQGHVAFTVKTASVDTGVAARDKHLSTPEFLDSAAYPEMRFTSERISPAGKGIYKVTGKLTIKDVTRQVVIPLHSLGSKPNPMMPCVDASGYEAHVSLNRLDYHVGTGKYSKMGAIGDTVDIHLAGETLAPRPGCVKPAQQ</sequence>
<dbReference type="PANTHER" id="PTHR34406">
    <property type="entry name" value="PROTEIN YCEI"/>
    <property type="match status" value="1"/>
</dbReference>
<evidence type="ECO:0000313" key="3">
    <source>
        <dbReference type="EMBL" id="EFL49468.1"/>
    </source>
</evidence>
<keyword evidence="1" id="KW-0732">Signal</keyword>
<proteinExistence type="predicted"/>
<protein>
    <submittedName>
        <fullName evidence="3">YceI family protein</fullName>
    </submittedName>
</protein>
<evidence type="ECO:0000259" key="2">
    <source>
        <dbReference type="SMART" id="SM00867"/>
    </source>
</evidence>
<dbReference type="Pfam" id="PF04264">
    <property type="entry name" value="YceI"/>
    <property type="match status" value="1"/>
</dbReference>